<feature type="domain" description="Sulfotransferase" evidence="1">
    <location>
        <begin position="104"/>
        <end position="234"/>
    </location>
</feature>
<dbReference type="InterPro" id="IPR027417">
    <property type="entry name" value="P-loop_NTPase"/>
</dbReference>
<organism evidence="2 3">
    <name type="scientific">Mangrovimicrobium sediminis</name>
    <dbReference type="NCBI Taxonomy" id="2562682"/>
    <lineage>
        <taxon>Bacteria</taxon>
        <taxon>Pseudomonadati</taxon>
        <taxon>Pseudomonadota</taxon>
        <taxon>Gammaproteobacteria</taxon>
        <taxon>Cellvibrionales</taxon>
        <taxon>Halieaceae</taxon>
        <taxon>Mangrovimicrobium</taxon>
    </lineage>
</organism>
<keyword evidence="3" id="KW-1185">Reference proteome</keyword>
<accession>A0A4Z0LZ87</accession>
<gene>
    <name evidence="2" type="ORF">E4634_13455</name>
</gene>
<evidence type="ECO:0000313" key="2">
    <source>
        <dbReference type="EMBL" id="TGD72530.1"/>
    </source>
</evidence>
<dbReference type="Proteomes" id="UP000298050">
    <property type="component" value="Unassembled WGS sequence"/>
</dbReference>
<dbReference type="EMBL" id="SRLE01000009">
    <property type="protein sequence ID" value="TGD72530.1"/>
    <property type="molecule type" value="Genomic_DNA"/>
</dbReference>
<evidence type="ECO:0000313" key="3">
    <source>
        <dbReference type="Proteomes" id="UP000298050"/>
    </source>
</evidence>
<dbReference type="SUPFAM" id="SSF52540">
    <property type="entry name" value="P-loop containing nucleoside triphosphate hydrolases"/>
    <property type="match status" value="1"/>
</dbReference>
<proteinExistence type="predicted"/>
<dbReference type="RefSeq" id="WP_135444731.1">
    <property type="nucleotide sequence ID" value="NZ_SRLE01000009.1"/>
</dbReference>
<sequence>MSPTTIYFASPLEASGASWLLNCFLELDIKILHKPAVDNVWPRSKSDLSRLWQPAGEGCSLHPNVEILKKWLPTLQQRDTFTFRDDIEVEYIQEFPTARHRGQRAIYFVRDPRDAIYSMYRRISPDLSFTDFLNFPNPDSLLNRVDHWRLNMLCWLAHEDIAVFRFEDYKQDAKALLERILGHLELEYSDADIQRAIDNSSIEKAKEAEARYKAMYPGDTEVANRAGKVGDWKDREDIEEGIAIIEAKTRDLLDTLGYAHESGAPAAPEQDPLATLHKLDFLQAIALPTGFNRAGPGDGPIAYLRDIAEFAASLDEPTLRASNLSSAEIRHLLDSLEEFGKNYGLDNSARIAALREAFAQGSTNFLGRISELRARRKRALPDTSTDA</sequence>
<dbReference type="InterPro" id="IPR000863">
    <property type="entry name" value="Sulfotransferase_dom"/>
</dbReference>
<name>A0A4Z0LZ87_9GAMM</name>
<evidence type="ECO:0000259" key="1">
    <source>
        <dbReference type="Pfam" id="PF00685"/>
    </source>
</evidence>
<comment type="caution">
    <text evidence="2">The sequence shown here is derived from an EMBL/GenBank/DDBJ whole genome shotgun (WGS) entry which is preliminary data.</text>
</comment>
<protein>
    <recommendedName>
        <fullName evidence="1">Sulfotransferase domain-containing protein</fullName>
    </recommendedName>
</protein>
<dbReference type="Gene3D" id="3.40.50.300">
    <property type="entry name" value="P-loop containing nucleotide triphosphate hydrolases"/>
    <property type="match status" value="1"/>
</dbReference>
<dbReference type="Pfam" id="PF00685">
    <property type="entry name" value="Sulfotransfer_1"/>
    <property type="match status" value="1"/>
</dbReference>
<dbReference type="AlphaFoldDB" id="A0A4Z0LZ87"/>
<dbReference type="GO" id="GO:0008146">
    <property type="term" value="F:sulfotransferase activity"/>
    <property type="evidence" value="ECO:0007669"/>
    <property type="project" value="InterPro"/>
</dbReference>
<reference evidence="2 3" key="1">
    <citation type="submission" date="2019-04" db="EMBL/GenBank/DDBJ databases">
        <title>Taxonomy of novel Haliea sp. from mangrove soil of West Coast of India.</title>
        <authorList>
            <person name="Verma A."/>
            <person name="Kumar P."/>
            <person name="Krishnamurthi S."/>
        </authorList>
    </citation>
    <scope>NUCLEOTIDE SEQUENCE [LARGE SCALE GENOMIC DNA]</scope>
    <source>
        <strain evidence="2 3">SAOS-164</strain>
    </source>
</reference>
<dbReference type="OrthoDB" id="7838069at2"/>